<dbReference type="CDD" id="cd02537">
    <property type="entry name" value="GT8_Glycogenin"/>
    <property type="match status" value="1"/>
</dbReference>
<dbReference type="GO" id="GO:0008466">
    <property type="term" value="F:glycogenin glucosyltransferase activity"/>
    <property type="evidence" value="ECO:0007669"/>
    <property type="project" value="UniProtKB-EC"/>
</dbReference>
<dbReference type="InParanoid" id="A0A1Y2G2T3"/>
<feature type="compositionally biased region" description="Basic and acidic residues" evidence="14">
    <location>
        <begin position="405"/>
        <end position="414"/>
    </location>
</feature>
<sequence length="768" mass="82525">MSATTGRRAFVTLLTSDSYLAGALTCINSLLDVEGVASRGFETVCLVTPATVGQASIKALQKTFDAVVGVAEITTESWKELDLLGRKDLAASLTKLHLFRLTQYSKLIFLDADTLVLRPLSPLFDLPHSFSAAPDSGWPDAFNSGVMVTTPSEQTFKELIAMMAERGTWDGGDQGLLNDYFSDWHRLSFTYNVTPSAYYTYAPAYRRHGSDVAVLHFIGKDKPWKRGQRAVYVPDVAVTDYYGLVNQWFDVFERHFGTGLTYDVASRVINPPASFKSTYTDLAPHTPADKPIAALGPPPVAPIAIASSSKGTDSPPHLTWDPATSSPPRDPNAFQMRVPITGHYENMWDDPSKRKQKARFEPPSTYAAPPPSTHDWYKEVMAKQPDPTAVRPVFPWEKSFETESAEALKAKASKEAQATATQPPPKRDFPSSTTNSPPNEPTSFAKSATFTNAWDAIPGINRYAKNLARSTKKTGLAPVDTQKAEKVRKDDLGGRQSSLKELVTGTSGSGAKRYEKRSDASSRDGDDEDDDADTTETEDEDERDRYKIAFKSSRSSSRSATGVETGELSPTNTRSRSGDPSSEREFDFPGGGGHPRRQGSNSSSGSGSSGESTPNPSSTSGGVPVSPTKTRKDSRFVPTSPRQSQGRHTFHSSSSITPSTTSSDSKGPLRLNTSAPLPTTGTISPRLAAQAIRNSAAARLSSTGTGTGNGPPVVRATRVFSPETDTTVVKQQGLAALQRFVENFEAATGSAAGGSATGGAGTAGSWRY</sequence>
<evidence type="ECO:0000256" key="5">
    <source>
        <dbReference type="ARBA" id="ARBA00022723"/>
    </source>
</evidence>
<dbReference type="Gene3D" id="3.90.550.10">
    <property type="entry name" value="Spore Coat Polysaccharide Biosynthesis Protein SpsA, Chain A"/>
    <property type="match status" value="1"/>
</dbReference>
<gene>
    <name evidence="15" type="ORF">BCR35DRAFT_286640</name>
</gene>
<comment type="subcellular location">
    <subcellularLocation>
        <location evidence="2">Cytoplasm</location>
    </subcellularLocation>
</comment>
<dbReference type="EC" id="2.4.1.186" evidence="10"/>
<feature type="compositionally biased region" description="Gly residues" evidence="14">
    <location>
        <begin position="751"/>
        <end position="762"/>
    </location>
</feature>
<name>A0A1Y2G2T3_9BASI</name>
<evidence type="ECO:0000256" key="12">
    <source>
        <dbReference type="ARBA" id="ARBA00052293"/>
    </source>
</evidence>
<comment type="cofactor">
    <cofactor evidence="1">
        <name>Mn(2+)</name>
        <dbReference type="ChEBI" id="CHEBI:29035"/>
    </cofactor>
</comment>
<comment type="similarity">
    <text evidence="9">Belongs to the glycosyltransferase 8 family. Glycogenin subfamily.</text>
</comment>
<feature type="region of interest" description="Disordered" evidence="14">
    <location>
        <begin position="303"/>
        <end position="373"/>
    </location>
</feature>
<dbReference type="OrthoDB" id="2014201at2759"/>
<evidence type="ECO:0000256" key="10">
    <source>
        <dbReference type="ARBA" id="ARBA00038934"/>
    </source>
</evidence>
<keyword evidence="7" id="KW-0325">Glycoprotein</keyword>
<keyword evidence="6" id="KW-0320">Glycogen biosynthesis</keyword>
<evidence type="ECO:0000313" key="16">
    <source>
        <dbReference type="Proteomes" id="UP000193467"/>
    </source>
</evidence>
<feature type="compositionally biased region" description="Polar residues" evidence="14">
    <location>
        <begin position="671"/>
        <end position="683"/>
    </location>
</feature>
<feature type="compositionally biased region" description="Acidic residues" evidence="14">
    <location>
        <begin position="525"/>
        <end position="542"/>
    </location>
</feature>
<feature type="compositionally biased region" description="Basic and acidic residues" evidence="14">
    <location>
        <begin position="482"/>
        <end position="493"/>
    </location>
</feature>
<accession>A0A1Y2G2T3</accession>
<evidence type="ECO:0000256" key="14">
    <source>
        <dbReference type="SAM" id="MobiDB-lite"/>
    </source>
</evidence>
<evidence type="ECO:0000256" key="7">
    <source>
        <dbReference type="ARBA" id="ARBA00023180"/>
    </source>
</evidence>
<keyword evidence="3" id="KW-0963">Cytoplasm</keyword>
<evidence type="ECO:0000256" key="13">
    <source>
        <dbReference type="ARBA" id="ARBA00057883"/>
    </source>
</evidence>
<dbReference type="GO" id="GO:0005737">
    <property type="term" value="C:cytoplasm"/>
    <property type="evidence" value="ECO:0007669"/>
    <property type="project" value="UniProtKB-SubCell"/>
</dbReference>
<evidence type="ECO:0000256" key="6">
    <source>
        <dbReference type="ARBA" id="ARBA00023056"/>
    </source>
</evidence>
<dbReference type="FunFam" id="3.90.550.10:FF:000092">
    <property type="entry name" value="Glycogenin 2"/>
    <property type="match status" value="1"/>
</dbReference>
<dbReference type="GO" id="GO:0005978">
    <property type="term" value="P:glycogen biosynthetic process"/>
    <property type="evidence" value="ECO:0007669"/>
    <property type="project" value="UniProtKB-KW"/>
</dbReference>
<evidence type="ECO:0000256" key="9">
    <source>
        <dbReference type="ARBA" id="ARBA00038162"/>
    </source>
</evidence>
<evidence type="ECO:0000256" key="11">
    <source>
        <dbReference type="ARBA" id="ARBA00050886"/>
    </source>
</evidence>
<comment type="catalytic activity">
    <reaction evidence="11">
        <text>[1,4-alpha-D-glucosyl](n)-L-tyrosyl-[glycogenin] + UDP-alpha-D-glucose = [1,4-alpha-D-glucosyl](n+1)-L-tyrosyl-[glycogenin] + UDP + H(+)</text>
        <dbReference type="Rhea" id="RHEA:56560"/>
        <dbReference type="Rhea" id="RHEA-COMP:14606"/>
        <dbReference type="Rhea" id="RHEA-COMP:14607"/>
        <dbReference type="ChEBI" id="CHEBI:15378"/>
        <dbReference type="ChEBI" id="CHEBI:58223"/>
        <dbReference type="ChEBI" id="CHEBI:58885"/>
        <dbReference type="ChEBI" id="CHEBI:140574"/>
        <dbReference type="EC" id="2.4.1.186"/>
    </reaction>
</comment>
<dbReference type="PANTHER" id="PTHR11183">
    <property type="entry name" value="GLYCOGENIN SUBFAMILY MEMBER"/>
    <property type="match status" value="1"/>
</dbReference>
<feature type="compositionally biased region" description="Polar residues" evidence="14">
    <location>
        <begin position="568"/>
        <end position="580"/>
    </location>
</feature>
<evidence type="ECO:0000256" key="3">
    <source>
        <dbReference type="ARBA" id="ARBA00022490"/>
    </source>
</evidence>
<reference evidence="15 16" key="1">
    <citation type="submission" date="2016-07" db="EMBL/GenBank/DDBJ databases">
        <title>Pervasive Adenine N6-methylation of Active Genes in Fungi.</title>
        <authorList>
            <consortium name="DOE Joint Genome Institute"/>
            <person name="Mondo S.J."/>
            <person name="Dannebaum R.O."/>
            <person name="Kuo R.C."/>
            <person name="Labutti K."/>
            <person name="Haridas S."/>
            <person name="Kuo A."/>
            <person name="Salamov A."/>
            <person name="Ahrendt S.R."/>
            <person name="Lipzen A."/>
            <person name="Sullivan W."/>
            <person name="Andreopoulos W.B."/>
            <person name="Clum A."/>
            <person name="Lindquist E."/>
            <person name="Daum C."/>
            <person name="Ramamoorthy G.K."/>
            <person name="Gryganskyi A."/>
            <person name="Culley D."/>
            <person name="Magnuson J.K."/>
            <person name="James T.Y."/>
            <person name="O'Malley M.A."/>
            <person name="Stajich J.E."/>
            <person name="Spatafora J.W."/>
            <person name="Visel A."/>
            <person name="Grigoriev I.V."/>
        </authorList>
    </citation>
    <scope>NUCLEOTIDE SEQUENCE [LARGE SCALE GENOMIC DNA]</scope>
    <source>
        <strain evidence="15 16">62-1032</strain>
    </source>
</reference>
<feature type="compositionally biased region" description="Low complexity" evidence="14">
    <location>
        <begin position="652"/>
        <end position="665"/>
    </location>
</feature>
<dbReference type="STRING" id="106004.A0A1Y2G2T3"/>
<feature type="compositionally biased region" description="Basic and acidic residues" evidence="14">
    <location>
        <begin position="512"/>
        <end position="524"/>
    </location>
</feature>
<dbReference type="EMBL" id="MCGR01000002">
    <property type="protein sequence ID" value="ORY91678.1"/>
    <property type="molecule type" value="Genomic_DNA"/>
</dbReference>
<feature type="region of interest" description="Disordered" evidence="14">
    <location>
        <begin position="749"/>
        <end position="768"/>
    </location>
</feature>
<dbReference type="InterPro" id="IPR050587">
    <property type="entry name" value="GNT1/Glycosyltrans_8"/>
</dbReference>
<keyword evidence="8" id="KW-0464">Manganese</keyword>
<evidence type="ECO:0000256" key="1">
    <source>
        <dbReference type="ARBA" id="ARBA00001936"/>
    </source>
</evidence>
<evidence type="ECO:0000256" key="8">
    <source>
        <dbReference type="ARBA" id="ARBA00023211"/>
    </source>
</evidence>
<dbReference type="Pfam" id="PF01501">
    <property type="entry name" value="Glyco_transf_8"/>
    <property type="match status" value="1"/>
</dbReference>
<keyword evidence="16" id="KW-1185">Reference proteome</keyword>
<evidence type="ECO:0000313" key="15">
    <source>
        <dbReference type="EMBL" id="ORY91678.1"/>
    </source>
</evidence>
<dbReference type="AlphaFoldDB" id="A0A1Y2G2T3"/>
<feature type="compositionally biased region" description="Low complexity" evidence="14">
    <location>
        <begin position="430"/>
        <end position="443"/>
    </location>
</feature>
<proteinExistence type="inferred from homology"/>
<keyword evidence="5" id="KW-0479">Metal-binding</keyword>
<feature type="region of interest" description="Disordered" evidence="14">
    <location>
        <begin position="405"/>
        <end position="449"/>
    </location>
</feature>
<evidence type="ECO:0000256" key="4">
    <source>
        <dbReference type="ARBA" id="ARBA00022679"/>
    </source>
</evidence>
<dbReference type="SUPFAM" id="SSF53448">
    <property type="entry name" value="Nucleotide-diphospho-sugar transferases"/>
    <property type="match status" value="1"/>
</dbReference>
<comment type="function">
    <text evidence="13">Self-glucosylating initiator of glycogen synthesis. It catalyzes the formation of a short alpha (1,4)-glucosyl chain covalently attached via a glucose 1-O-tyrosyl linkage to internal tyrosine residues and these chains act as primers for the elongation reaction catalyzed by glycogen synthase.</text>
</comment>
<protein>
    <recommendedName>
        <fullName evidence="10">glycogenin glucosyltransferase</fullName>
        <ecNumber evidence="10">2.4.1.186</ecNumber>
    </recommendedName>
</protein>
<dbReference type="InterPro" id="IPR029044">
    <property type="entry name" value="Nucleotide-diphossugar_trans"/>
</dbReference>
<keyword evidence="4" id="KW-0808">Transferase</keyword>
<dbReference type="Proteomes" id="UP000193467">
    <property type="component" value="Unassembled WGS sequence"/>
</dbReference>
<evidence type="ECO:0000256" key="2">
    <source>
        <dbReference type="ARBA" id="ARBA00004496"/>
    </source>
</evidence>
<feature type="region of interest" description="Disordered" evidence="14">
    <location>
        <begin position="469"/>
        <end position="683"/>
    </location>
</feature>
<comment type="catalytic activity">
    <reaction evidence="12">
        <text>L-tyrosyl-[glycogenin] + UDP-alpha-D-glucose = alpha-D-glucosyl-L-tyrosyl-[glycogenin] + UDP + H(+)</text>
        <dbReference type="Rhea" id="RHEA:23360"/>
        <dbReference type="Rhea" id="RHEA-COMP:14604"/>
        <dbReference type="Rhea" id="RHEA-COMP:14605"/>
        <dbReference type="ChEBI" id="CHEBI:15378"/>
        <dbReference type="ChEBI" id="CHEBI:46858"/>
        <dbReference type="ChEBI" id="CHEBI:58223"/>
        <dbReference type="ChEBI" id="CHEBI:58885"/>
        <dbReference type="ChEBI" id="CHEBI:140573"/>
        <dbReference type="EC" id="2.4.1.186"/>
    </reaction>
</comment>
<dbReference type="GO" id="GO:0046872">
    <property type="term" value="F:metal ion binding"/>
    <property type="evidence" value="ECO:0007669"/>
    <property type="project" value="UniProtKB-KW"/>
</dbReference>
<organism evidence="15 16">
    <name type="scientific">Leucosporidium creatinivorum</name>
    <dbReference type="NCBI Taxonomy" id="106004"/>
    <lineage>
        <taxon>Eukaryota</taxon>
        <taxon>Fungi</taxon>
        <taxon>Dikarya</taxon>
        <taxon>Basidiomycota</taxon>
        <taxon>Pucciniomycotina</taxon>
        <taxon>Microbotryomycetes</taxon>
        <taxon>Leucosporidiales</taxon>
        <taxon>Leucosporidium</taxon>
    </lineage>
</organism>
<dbReference type="InterPro" id="IPR002495">
    <property type="entry name" value="Glyco_trans_8"/>
</dbReference>
<comment type="caution">
    <text evidence="15">The sequence shown here is derived from an EMBL/GenBank/DDBJ whole genome shotgun (WGS) entry which is preliminary data.</text>
</comment>
<feature type="compositionally biased region" description="Low complexity" evidence="14">
    <location>
        <begin position="599"/>
        <end position="627"/>
    </location>
</feature>